<dbReference type="InterPro" id="IPR000073">
    <property type="entry name" value="AB_hydrolase_1"/>
</dbReference>
<evidence type="ECO:0000259" key="12">
    <source>
        <dbReference type="Pfam" id="PF00561"/>
    </source>
</evidence>
<dbReference type="SUPFAM" id="SSF53474">
    <property type="entry name" value="alpha/beta-Hydrolases"/>
    <property type="match status" value="1"/>
</dbReference>
<evidence type="ECO:0000256" key="1">
    <source>
        <dbReference type="ARBA" id="ARBA00001585"/>
    </source>
</evidence>
<dbReference type="PRINTS" id="PR00111">
    <property type="entry name" value="ABHYDROLASE"/>
</dbReference>
<sequence length="312" mass="34503">MKNLPVTQGHVLHYAEFGHPAGIPLLFVHGGPGSGCHPAQAKLLYPEGFRIIQFDQRGCGQSTPGGSLLGNRTAALVRDMEALRQHLDITQWVIYGGSWGASLALEYAKRYPQQVLGLLLRGAFLARQEDWEWFSTPHGVAQQFPAAYQALRQALATPEGANPILSLYQQLLNPQTRQEDAYRYALAWDVWECTVMGLSAPTFNPDSARWQRSIHRARVYSHYCAHQFFLSPQGVLPGLEAIRDIPATLVHGVNDQVCRYASAHLLADALPRCQLVAVEAGHGMHETTLQQALQQAATTLHTNLTSCPHFPD</sequence>
<dbReference type="EMBL" id="CP072801">
    <property type="protein sequence ID" value="QTR45063.1"/>
    <property type="molecule type" value="Genomic_DNA"/>
</dbReference>
<evidence type="ECO:0000256" key="8">
    <source>
        <dbReference type="ARBA" id="ARBA00022670"/>
    </source>
</evidence>
<keyword evidence="6 11" id="KW-0031">Aminopeptidase</keyword>
<protein>
    <recommendedName>
        <fullName evidence="5 11">Proline iminopeptidase</fullName>
        <shortName evidence="11">PIP</shortName>
        <ecNumber evidence="4 11">3.4.11.5</ecNumber>
    </recommendedName>
    <alternativeName>
        <fullName evidence="10 11">Prolyl aminopeptidase</fullName>
    </alternativeName>
</protein>
<comment type="subcellular location">
    <subcellularLocation>
        <location evidence="2 11">Cytoplasm</location>
    </subcellularLocation>
</comment>
<dbReference type="EC" id="3.4.11.5" evidence="4 11"/>
<comment type="catalytic activity">
    <reaction evidence="1 11">
        <text>Release of N-terminal proline from a peptide.</text>
        <dbReference type="EC" id="3.4.11.5"/>
    </reaction>
</comment>
<keyword evidence="7 11" id="KW-0963">Cytoplasm</keyword>
<dbReference type="RefSeq" id="WP_210221494.1">
    <property type="nucleotide sequence ID" value="NZ_CP072801.1"/>
</dbReference>
<organism evidence="13 14">
    <name type="scientific">Thiothrix litoralis</name>
    <dbReference type="NCBI Taxonomy" id="2891210"/>
    <lineage>
        <taxon>Bacteria</taxon>
        <taxon>Pseudomonadati</taxon>
        <taxon>Pseudomonadota</taxon>
        <taxon>Gammaproteobacteria</taxon>
        <taxon>Thiotrichales</taxon>
        <taxon>Thiotrichaceae</taxon>
        <taxon>Thiothrix</taxon>
    </lineage>
</organism>
<dbReference type="GO" id="GO:0016787">
    <property type="term" value="F:hydrolase activity"/>
    <property type="evidence" value="ECO:0007669"/>
    <property type="project" value="UniProtKB-KW"/>
</dbReference>
<dbReference type="Gene3D" id="3.40.50.1820">
    <property type="entry name" value="alpha/beta hydrolase"/>
    <property type="match status" value="1"/>
</dbReference>
<accession>A0ABX7WRR3</accession>
<feature type="domain" description="AB hydrolase-1" evidence="12">
    <location>
        <begin position="24"/>
        <end position="286"/>
    </location>
</feature>
<evidence type="ECO:0000256" key="11">
    <source>
        <dbReference type="PIRNR" id="PIRNR006431"/>
    </source>
</evidence>
<keyword evidence="8 11" id="KW-0645">Protease</keyword>
<dbReference type="PANTHER" id="PTHR43722:SF1">
    <property type="entry name" value="PROLINE IMINOPEPTIDASE"/>
    <property type="match status" value="1"/>
</dbReference>
<dbReference type="InterPro" id="IPR002410">
    <property type="entry name" value="Peptidase_S33"/>
</dbReference>
<evidence type="ECO:0000256" key="9">
    <source>
        <dbReference type="ARBA" id="ARBA00022801"/>
    </source>
</evidence>
<dbReference type="InterPro" id="IPR029058">
    <property type="entry name" value="AB_hydrolase_fold"/>
</dbReference>
<evidence type="ECO:0000256" key="10">
    <source>
        <dbReference type="ARBA" id="ARBA00029605"/>
    </source>
</evidence>
<evidence type="ECO:0000256" key="4">
    <source>
        <dbReference type="ARBA" id="ARBA00012568"/>
    </source>
</evidence>
<dbReference type="PRINTS" id="PR00793">
    <property type="entry name" value="PROAMNOPTASE"/>
</dbReference>
<dbReference type="InterPro" id="IPR005944">
    <property type="entry name" value="Pro_iminopeptidase"/>
</dbReference>
<evidence type="ECO:0000256" key="7">
    <source>
        <dbReference type="ARBA" id="ARBA00022490"/>
    </source>
</evidence>
<keyword evidence="9 11" id="KW-0378">Hydrolase</keyword>
<dbReference type="Proteomes" id="UP000672039">
    <property type="component" value="Chromosome"/>
</dbReference>
<evidence type="ECO:0000256" key="2">
    <source>
        <dbReference type="ARBA" id="ARBA00004496"/>
    </source>
</evidence>
<proteinExistence type="inferred from homology"/>
<evidence type="ECO:0000313" key="14">
    <source>
        <dbReference type="Proteomes" id="UP000672039"/>
    </source>
</evidence>
<evidence type="ECO:0000256" key="3">
    <source>
        <dbReference type="ARBA" id="ARBA00010088"/>
    </source>
</evidence>
<reference evidence="13 14" key="1">
    <citation type="submission" date="2021-04" db="EMBL/GenBank/DDBJ databases">
        <title>Genomics, taxonomy and metabolism of representatives of sulfur bacteria of the genus Thiothrix: Thiothrix fructosivorans QT, Thiothrix unzii A1T and three new species, Thiothrix subterranea sp. nov., Thiothrix litoralis sp. nov. and 'Candidatus Thiothrix anitrata' sp. nov.</title>
        <authorList>
            <person name="Ravin N.V."/>
            <person name="Smolyakov D."/>
            <person name="Rudenko T.S."/>
            <person name="Mardanov A.V."/>
            <person name="Beletsky A.V."/>
            <person name="Markov N.D."/>
            <person name="Fomenkov A.I."/>
            <person name="Roberts R.J."/>
            <person name="Karnachuk O.V."/>
            <person name="Novikov A."/>
            <person name="Grabovich M.Y."/>
        </authorList>
    </citation>
    <scope>NUCLEOTIDE SEQUENCE [LARGE SCALE GENOMIC DNA]</scope>
    <source>
        <strain evidence="13 14">AS</strain>
    </source>
</reference>
<name>A0ABX7WRR3_9GAMM</name>
<dbReference type="PIRSF" id="PIRSF006431">
    <property type="entry name" value="Pept_S33"/>
    <property type="match status" value="1"/>
</dbReference>
<dbReference type="Pfam" id="PF00561">
    <property type="entry name" value="Abhydrolase_1"/>
    <property type="match status" value="1"/>
</dbReference>
<gene>
    <name evidence="13" type="ORF">J9253_13725</name>
</gene>
<evidence type="ECO:0000256" key="5">
    <source>
        <dbReference type="ARBA" id="ARBA00021843"/>
    </source>
</evidence>
<comment type="similarity">
    <text evidence="3 11">Belongs to the peptidase S33 family.</text>
</comment>
<keyword evidence="14" id="KW-1185">Reference proteome</keyword>
<evidence type="ECO:0000256" key="6">
    <source>
        <dbReference type="ARBA" id="ARBA00022438"/>
    </source>
</evidence>
<evidence type="ECO:0000313" key="13">
    <source>
        <dbReference type="EMBL" id="QTR45063.1"/>
    </source>
</evidence>
<dbReference type="PANTHER" id="PTHR43722">
    <property type="entry name" value="PROLINE IMINOPEPTIDASE"/>
    <property type="match status" value="1"/>
</dbReference>